<dbReference type="Pfam" id="PF02355">
    <property type="entry name" value="SecD_SecF_C"/>
    <property type="match status" value="1"/>
</dbReference>
<keyword evidence="8 9" id="KW-0472">Membrane</keyword>
<dbReference type="GO" id="GO:0065002">
    <property type="term" value="P:intracellular protein transmembrane transport"/>
    <property type="evidence" value="ECO:0007669"/>
    <property type="project" value="UniProtKB-UniRule"/>
</dbReference>
<dbReference type="InterPro" id="IPR022813">
    <property type="entry name" value="SecD/SecF_arch_bac"/>
</dbReference>
<keyword evidence="2 9" id="KW-0813">Transport</keyword>
<feature type="domain" description="SecDF P1 head subdomain" evidence="12">
    <location>
        <begin position="128"/>
        <end position="226"/>
    </location>
</feature>
<dbReference type="PANTHER" id="PTHR30081:SF1">
    <property type="entry name" value="PROTEIN TRANSLOCASE SUBUNIT SECD"/>
    <property type="match status" value="1"/>
</dbReference>
<feature type="transmembrane region" description="Helical" evidence="9">
    <location>
        <begin position="250"/>
        <end position="268"/>
    </location>
</feature>
<keyword evidence="7 9" id="KW-0811">Translocation</keyword>
<dbReference type="Gene3D" id="1.20.1640.10">
    <property type="entry name" value="Multidrug efflux transporter AcrB transmembrane domain"/>
    <property type="match status" value="1"/>
</dbReference>
<dbReference type="HAMAP" id="MF_01463_B">
    <property type="entry name" value="SecD_B"/>
    <property type="match status" value="1"/>
</dbReference>
<dbReference type="OrthoDB" id="9805019at2"/>
<proteinExistence type="inferred from homology"/>
<dbReference type="NCBIfam" id="TIGR01129">
    <property type="entry name" value="secD"/>
    <property type="match status" value="1"/>
</dbReference>
<dbReference type="InterPro" id="IPR048631">
    <property type="entry name" value="SecD_1st"/>
</dbReference>
<evidence type="ECO:0000256" key="2">
    <source>
        <dbReference type="ARBA" id="ARBA00022448"/>
    </source>
</evidence>
<evidence type="ECO:0000313" key="13">
    <source>
        <dbReference type="EMBL" id="PZD94153.1"/>
    </source>
</evidence>
<comment type="similarity">
    <text evidence="9">Belongs to the SecD/SecF family. SecD subfamily.</text>
</comment>
<dbReference type="NCBIfam" id="TIGR00916">
    <property type="entry name" value="2A0604s01"/>
    <property type="match status" value="1"/>
</dbReference>
<dbReference type="Proteomes" id="UP000249522">
    <property type="component" value="Unassembled WGS sequence"/>
</dbReference>
<organism evidence="13 14">
    <name type="scientific">Paenibacillus sambharensis</name>
    <dbReference type="NCBI Taxonomy" id="1803190"/>
    <lineage>
        <taxon>Bacteria</taxon>
        <taxon>Bacillati</taxon>
        <taxon>Bacillota</taxon>
        <taxon>Bacilli</taxon>
        <taxon>Bacillales</taxon>
        <taxon>Paenibacillaceae</taxon>
        <taxon>Paenibacillus</taxon>
    </lineage>
</organism>
<dbReference type="GO" id="GO:0006605">
    <property type="term" value="P:protein targeting"/>
    <property type="evidence" value="ECO:0007669"/>
    <property type="project" value="UniProtKB-UniRule"/>
</dbReference>
<dbReference type="InterPro" id="IPR055344">
    <property type="entry name" value="SecD_SecF_C_bact"/>
</dbReference>
<dbReference type="Gene3D" id="3.30.1360.200">
    <property type="match status" value="1"/>
</dbReference>
<dbReference type="EMBL" id="QKRB01000054">
    <property type="protein sequence ID" value="PZD94153.1"/>
    <property type="molecule type" value="Genomic_DNA"/>
</dbReference>
<comment type="subunit">
    <text evidence="9">Forms a complex with SecF. Part of the essential Sec protein translocation apparatus which comprises SecA, SecYEG and auxiliary proteins SecDF. Other proteins may also be involved.</text>
</comment>
<keyword evidence="14" id="KW-1185">Reference proteome</keyword>
<keyword evidence="5 9" id="KW-0653">Protein transport</keyword>
<dbReference type="Pfam" id="PF21760">
    <property type="entry name" value="SecD_1st"/>
    <property type="match status" value="1"/>
</dbReference>
<keyword evidence="6 9" id="KW-1133">Transmembrane helix</keyword>
<feature type="transmembrane region" description="Helical" evidence="9">
    <location>
        <begin position="347"/>
        <end position="366"/>
    </location>
</feature>
<dbReference type="FunFam" id="1.20.1640.10:FF:000004">
    <property type="entry name" value="Protein translocase subunit SecD"/>
    <property type="match status" value="1"/>
</dbReference>
<comment type="subcellular location">
    <subcellularLocation>
        <location evidence="1 9">Cell membrane</location>
        <topology evidence="1 9">Multi-pass membrane protein</topology>
    </subcellularLocation>
</comment>
<gene>
    <name evidence="9 13" type="primary">secD</name>
    <name evidence="13" type="ORF">DNH61_19570</name>
</gene>
<feature type="domain" description="Protein translocase subunit SecDF P1" evidence="11">
    <location>
        <begin position="61"/>
        <end position="116"/>
    </location>
</feature>
<dbReference type="InterPro" id="IPR054384">
    <property type="entry name" value="SecDF_P1_head"/>
</dbReference>
<evidence type="ECO:0000256" key="7">
    <source>
        <dbReference type="ARBA" id="ARBA00023010"/>
    </source>
</evidence>
<evidence type="ECO:0000256" key="6">
    <source>
        <dbReference type="ARBA" id="ARBA00022989"/>
    </source>
</evidence>
<dbReference type="SUPFAM" id="SSF82866">
    <property type="entry name" value="Multidrug efflux transporter AcrB transmembrane domain"/>
    <property type="match status" value="1"/>
</dbReference>
<dbReference type="AlphaFoldDB" id="A0A2W1L5E7"/>
<evidence type="ECO:0000313" key="14">
    <source>
        <dbReference type="Proteomes" id="UP000249522"/>
    </source>
</evidence>
<feature type="transmembrane region" description="Helical" evidence="9">
    <location>
        <begin position="273"/>
        <end position="293"/>
    </location>
</feature>
<dbReference type="InterPro" id="IPR005791">
    <property type="entry name" value="SecD"/>
</dbReference>
<keyword evidence="3 9" id="KW-1003">Cell membrane</keyword>
<dbReference type="RefSeq" id="WP_111148515.1">
    <property type="nucleotide sequence ID" value="NZ_QKRB01000054.1"/>
</dbReference>
<feature type="transmembrane region" description="Helical" evidence="9">
    <location>
        <begin position="299"/>
        <end position="318"/>
    </location>
</feature>
<evidence type="ECO:0000259" key="10">
    <source>
        <dbReference type="Pfam" id="PF02355"/>
    </source>
</evidence>
<dbReference type="GO" id="GO:0005886">
    <property type="term" value="C:plasma membrane"/>
    <property type="evidence" value="ECO:0007669"/>
    <property type="project" value="UniProtKB-SubCell"/>
</dbReference>
<evidence type="ECO:0000256" key="9">
    <source>
        <dbReference type="HAMAP-Rule" id="MF_01463"/>
    </source>
</evidence>
<dbReference type="Pfam" id="PF22599">
    <property type="entry name" value="SecDF_P1_head"/>
    <property type="match status" value="1"/>
</dbReference>
<name>A0A2W1L5E7_9BACL</name>
<protein>
    <recommendedName>
        <fullName evidence="9">Protein translocase subunit SecD</fullName>
    </recommendedName>
</protein>
<dbReference type="InterPro" id="IPR048634">
    <property type="entry name" value="SecD_SecF_C"/>
</dbReference>
<reference evidence="13 14" key="1">
    <citation type="submission" date="2018-06" db="EMBL/GenBank/DDBJ databases">
        <title>Paenibacillus imtechensis sp. nov.</title>
        <authorList>
            <person name="Pinnaka A.K."/>
            <person name="Singh H."/>
            <person name="Kaur M."/>
        </authorList>
    </citation>
    <scope>NUCLEOTIDE SEQUENCE [LARGE SCALE GENOMIC DNA]</scope>
    <source>
        <strain evidence="13 14">SMB1</strain>
    </source>
</reference>
<comment type="function">
    <text evidence="9">Part of the Sec protein translocase complex. Interacts with the SecYEG preprotein conducting channel. SecDF uses the proton motive force (PMF) to complete protein translocation after the ATP-dependent function of SecA.</text>
</comment>
<evidence type="ECO:0000259" key="11">
    <source>
        <dbReference type="Pfam" id="PF21760"/>
    </source>
</evidence>
<comment type="caution">
    <text evidence="9">Lacks conserved residue(s) required for the propagation of feature annotation.</text>
</comment>
<dbReference type="Gene3D" id="3.30.70.3400">
    <property type="match status" value="1"/>
</dbReference>
<evidence type="ECO:0000259" key="12">
    <source>
        <dbReference type="Pfam" id="PF22599"/>
    </source>
</evidence>
<comment type="caution">
    <text evidence="13">The sequence shown here is derived from an EMBL/GenBank/DDBJ whole genome shotgun (WGS) entry which is preliminary data.</text>
</comment>
<evidence type="ECO:0000256" key="5">
    <source>
        <dbReference type="ARBA" id="ARBA00022927"/>
    </source>
</evidence>
<dbReference type="InterPro" id="IPR001036">
    <property type="entry name" value="Acrflvin-R"/>
</dbReference>
<evidence type="ECO:0000256" key="3">
    <source>
        <dbReference type="ARBA" id="ARBA00022475"/>
    </source>
</evidence>
<keyword evidence="4 9" id="KW-0812">Transmembrane</keyword>
<evidence type="ECO:0000256" key="1">
    <source>
        <dbReference type="ARBA" id="ARBA00004651"/>
    </source>
</evidence>
<feature type="domain" description="Protein export membrane protein SecD/SecF C-terminal" evidence="10">
    <location>
        <begin position="232"/>
        <end position="389"/>
    </location>
</feature>
<sequence length="421" mass="45290">MNRMLAFILIVVVTFGAVAVTSPGLVRDINLGLDLKGGFEILYEAEPLEPGGEVTKDSLNETARSLESRINSTGVTEPEVVTEGDNRIRVKIAGVANEAELRETLKRPAELTFRSMRGCAPEAGFCKVELVGSDFVENGANVEQDSLGGSKITMKLKSASKFAEITREIARLPLGQNQLAIYLDEEQLSAPSVSGEINSSSAEITGGYTREEAKKIADIINLGALPLKLTERYTQSVGATLGQLSLQQTVFAGILGSAIVLLFMLVFYRLPGLVASISLIAYIWLLLVGVWLMEVTLTLPGIAAVILGIGMAVDANIITYERIKEELRSGKSILSSLKAGSRNSFRTIMDANVTTIIAGSVLYMIGTGAVKGFAVVLIMSIIISIITNVGYSRLLLYLLIRSNIIKNKALFGVKESEIRAL</sequence>
<dbReference type="GO" id="GO:0015450">
    <property type="term" value="F:protein-transporting ATPase activity"/>
    <property type="evidence" value="ECO:0007669"/>
    <property type="project" value="InterPro"/>
</dbReference>
<feature type="transmembrane region" description="Helical" evidence="9">
    <location>
        <begin position="372"/>
        <end position="400"/>
    </location>
</feature>
<evidence type="ECO:0000256" key="4">
    <source>
        <dbReference type="ARBA" id="ARBA00022692"/>
    </source>
</evidence>
<accession>A0A2W1L5E7</accession>
<dbReference type="PRINTS" id="PR00702">
    <property type="entry name" value="ACRIFLAVINRP"/>
</dbReference>
<dbReference type="GO" id="GO:0043952">
    <property type="term" value="P:protein transport by the Sec complex"/>
    <property type="evidence" value="ECO:0007669"/>
    <property type="project" value="UniProtKB-UniRule"/>
</dbReference>
<dbReference type="PANTHER" id="PTHR30081">
    <property type="entry name" value="PROTEIN-EXPORT MEMBRANE PROTEIN SEC"/>
    <property type="match status" value="1"/>
</dbReference>
<evidence type="ECO:0000256" key="8">
    <source>
        <dbReference type="ARBA" id="ARBA00023136"/>
    </source>
</evidence>